<dbReference type="GO" id="GO:0120010">
    <property type="term" value="P:intermembrane phospholipid transfer"/>
    <property type="evidence" value="ECO:0007669"/>
    <property type="project" value="TreeGrafter"/>
</dbReference>
<keyword evidence="3" id="KW-0472">Membrane</keyword>
<sequence>MPAVDQRRPCGPRHIVSTQLGAWLAGLICLLGSAGLSARGQDMLPDRPAAAEQEAPALSTEFDQLDPWQRYNRNMYRFNRGLDKMIFRPVARGYQRVTPSLLRRGVSNFFGNLQQPVVMLNKLLQGKPKLAAAALGRFTMNATLGIGGIFDPATEARIPNERADFGQTFARWGWQRSRYFVLPVFGPSTLRDGAGKLVNRQVSPVDWLARRHGAEVSVLYGIDARAGALSAEAFLEDAEDEYLLVRDSYLQYRRCQLIDCSDQLPDYLLPDYEIEIPDLNMESFRQ</sequence>
<dbReference type="PANTHER" id="PTHR30035">
    <property type="entry name" value="LIPOPROTEIN VACJ-RELATED"/>
    <property type="match status" value="1"/>
</dbReference>
<evidence type="ECO:0000256" key="1">
    <source>
        <dbReference type="ARBA" id="ARBA00010634"/>
    </source>
</evidence>
<organism evidence="4 5">
    <name type="scientific">Pseudomarimonas arenosa</name>
    <dbReference type="NCBI Taxonomy" id="2774145"/>
    <lineage>
        <taxon>Bacteria</taxon>
        <taxon>Pseudomonadati</taxon>
        <taxon>Pseudomonadota</taxon>
        <taxon>Gammaproteobacteria</taxon>
        <taxon>Lysobacterales</taxon>
        <taxon>Lysobacteraceae</taxon>
        <taxon>Pseudomarimonas</taxon>
    </lineage>
</organism>
<dbReference type="Pfam" id="PF04333">
    <property type="entry name" value="MlaA"/>
    <property type="match status" value="1"/>
</dbReference>
<feature type="transmembrane region" description="Helical" evidence="3">
    <location>
        <begin position="20"/>
        <end position="38"/>
    </location>
</feature>
<evidence type="ECO:0000313" key="5">
    <source>
        <dbReference type="Proteomes" id="UP000613768"/>
    </source>
</evidence>
<reference evidence="4 5" key="1">
    <citation type="submission" date="2020-09" db="EMBL/GenBank/DDBJ databases">
        <title>Pseudoxanthomonas sp. CAU 1598 isolated from sand of Yaerae Beach.</title>
        <authorList>
            <person name="Kim W."/>
        </authorList>
    </citation>
    <scope>NUCLEOTIDE SEQUENCE [LARGE SCALE GENOMIC DNA]</scope>
    <source>
        <strain evidence="4 5">CAU 1598</strain>
    </source>
</reference>
<dbReference type="Proteomes" id="UP000613768">
    <property type="component" value="Unassembled WGS sequence"/>
</dbReference>
<dbReference type="EMBL" id="JACYTR010000012">
    <property type="protein sequence ID" value="MBD8525735.1"/>
    <property type="molecule type" value="Genomic_DNA"/>
</dbReference>
<name>A0AAW3ZI23_9GAMM</name>
<evidence type="ECO:0000256" key="3">
    <source>
        <dbReference type="SAM" id="Phobius"/>
    </source>
</evidence>
<accession>A0AAW3ZI23</accession>
<keyword evidence="3" id="KW-1133">Transmembrane helix</keyword>
<comment type="similarity">
    <text evidence="1">Belongs to the MlaA family.</text>
</comment>
<evidence type="ECO:0000256" key="2">
    <source>
        <dbReference type="ARBA" id="ARBA00022729"/>
    </source>
</evidence>
<dbReference type="PRINTS" id="PR01805">
    <property type="entry name" value="VACJLIPOPROT"/>
</dbReference>
<proteinExistence type="inferred from homology"/>
<dbReference type="RefSeq" id="WP_192029090.1">
    <property type="nucleotide sequence ID" value="NZ_JACYTR010000012.1"/>
</dbReference>
<protein>
    <submittedName>
        <fullName evidence="4">VacJ family lipoprotein</fullName>
    </submittedName>
</protein>
<evidence type="ECO:0000313" key="4">
    <source>
        <dbReference type="EMBL" id="MBD8525735.1"/>
    </source>
</evidence>
<dbReference type="PANTHER" id="PTHR30035:SF3">
    <property type="entry name" value="INTERMEMBRANE PHOSPHOLIPID TRANSPORT SYSTEM LIPOPROTEIN MLAA"/>
    <property type="match status" value="1"/>
</dbReference>
<dbReference type="GO" id="GO:0016020">
    <property type="term" value="C:membrane"/>
    <property type="evidence" value="ECO:0007669"/>
    <property type="project" value="InterPro"/>
</dbReference>
<keyword evidence="4" id="KW-0449">Lipoprotein</keyword>
<gene>
    <name evidence="4" type="ORF">IFO71_08260</name>
</gene>
<comment type="caution">
    <text evidence="4">The sequence shown here is derived from an EMBL/GenBank/DDBJ whole genome shotgun (WGS) entry which is preliminary data.</text>
</comment>
<keyword evidence="2" id="KW-0732">Signal</keyword>
<keyword evidence="3" id="KW-0812">Transmembrane</keyword>
<dbReference type="AlphaFoldDB" id="A0AAW3ZI23"/>
<keyword evidence="5" id="KW-1185">Reference proteome</keyword>
<dbReference type="InterPro" id="IPR007428">
    <property type="entry name" value="MlaA"/>
</dbReference>